<dbReference type="Pfam" id="PF26609">
    <property type="entry name" value="DUF8191"/>
    <property type="match status" value="1"/>
</dbReference>
<feature type="compositionally biased region" description="Basic residues" evidence="6">
    <location>
        <begin position="7"/>
        <end position="17"/>
    </location>
</feature>
<dbReference type="PROSITE" id="PS50089">
    <property type="entry name" value="ZF_RING_2"/>
    <property type="match status" value="1"/>
</dbReference>
<feature type="region of interest" description="Disordered" evidence="6">
    <location>
        <begin position="239"/>
        <end position="308"/>
    </location>
</feature>
<evidence type="ECO:0000313" key="8">
    <source>
        <dbReference type="EMBL" id="KZT21186.1"/>
    </source>
</evidence>
<feature type="compositionally biased region" description="Acidic residues" evidence="6">
    <location>
        <begin position="266"/>
        <end position="295"/>
    </location>
</feature>
<dbReference type="InterPro" id="IPR027370">
    <property type="entry name" value="Znf-RING_euk"/>
</dbReference>
<name>A0A165PL28_9AGAM</name>
<evidence type="ECO:0000256" key="6">
    <source>
        <dbReference type="SAM" id="MobiDB-lite"/>
    </source>
</evidence>
<keyword evidence="2 4" id="KW-0863">Zinc-finger</keyword>
<dbReference type="Pfam" id="PF13445">
    <property type="entry name" value="zf-RING_UBOX"/>
    <property type="match status" value="1"/>
</dbReference>
<feature type="compositionally biased region" description="Polar residues" evidence="6">
    <location>
        <begin position="23"/>
        <end position="34"/>
    </location>
</feature>
<dbReference type="PANTHER" id="PTHR12109">
    <property type="entry name" value="RING FINGER PROTEIN 141-RELATED"/>
    <property type="match status" value="1"/>
</dbReference>
<feature type="compositionally biased region" description="Low complexity" evidence="6">
    <location>
        <begin position="53"/>
        <end position="64"/>
    </location>
</feature>
<dbReference type="InParanoid" id="A0A165PL28"/>
<dbReference type="EMBL" id="KV425610">
    <property type="protein sequence ID" value="KZT21186.1"/>
    <property type="molecule type" value="Genomic_DNA"/>
</dbReference>
<keyword evidence="3" id="KW-0862">Zinc</keyword>
<proteinExistence type="predicted"/>
<keyword evidence="1" id="KW-0479">Metal-binding</keyword>
<dbReference type="PROSITE" id="PS00518">
    <property type="entry name" value="ZF_RING_1"/>
    <property type="match status" value="1"/>
</dbReference>
<dbReference type="AlphaFoldDB" id="A0A165PL28"/>
<dbReference type="InterPro" id="IPR047126">
    <property type="entry name" value="RNF141-like"/>
</dbReference>
<evidence type="ECO:0000256" key="5">
    <source>
        <dbReference type="SAM" id="Coils"/>
    </source>
</evidence>
<dbReference type="SUPFAM" id="SSF57850">
    <property type="entry name" value="RING/U-box"/>
    <property type="match status" value="1"/>
</dbReference>
<dbReference type="SMART" id="SM00184">
    <property type="entry name" value="RING"/>
    <property type="match status" value="1"/>
</dbReference>
<gene>
    <name evidence="8" type="ORF">NEOLEDRAFT_1074015</name>
</gene>
<dbReference type="GO" id="GO:0008270">
    <property type="term" value="F:zinc ion binding"/>
    <property type="evidence" value="ECO:0007669"/>
    <property type="project" value="UniProtKB-KW"/>
</dbReference>
<feature type="coiled-coil region" evidence="5">
    <location>
        <begin position="84"/>
        <end position="146"/>
    </location>
</feature>
<dbReference type="InterPro" id="IPR001841">
    <property type="entry name" value="Znf_RING"/>
</dbReference>
<evidence type="ECO:0000256" key="4">
    <source>
        <dbReference type="PROSITE-ProRule" id="PRU00175"/>
    </source>
</evidence>
<reference evidence="8 9" key="1">
    <citation type="journal article" date="2016" name="Mol. Biol. Evol.">
        <title>Comparative Genomics of Early-Diverging Mushroom-Forming Fungi Provides Insights into the Origins of Lignocellulose Decay Capabilities.</title>
        <authorList>
            <person name="Nagy L.G."/>
            <person name="Riley R."/>
            <person name="Tritt A."/>
            <person name="Adam C."/>
            <person name="Daum C."/>
            <person name="Floudas D."/>
            <person name="Sun H."/>
            <person name="Yadav J.S."/>
            <person name="Pangilinan J."/>
            <person name="Larsson K.H."/>
            <person name="Matsuura K."/>
            <person name="Barry K."/>
            <person name="Labutti K."/>
            <person name="Kuo R."/>
            <person name="Ohm R.A."/>
            <person name="Bhattacharya S.S."/>
            <person name="Shirouzu T."/>
            <person name="Yoshinaga Y."/>
            <person name="Martin F.M."/>
            <person name="Grigoriev I.V."/>
            <person name="Hibbett D.S."/>
        </authorList>
    </citation>
    <scope>NUCLEOTIDE SEQUENCE [LARGE SCALE GENOMIC DNA]</scope>
    <source>
        <strain evidence="8 9">HHB14362 ss-1</strain>
    </source>
</reference>
<feature type="compositionally biased region" description="Basic residues" evidence="6">
    <location>
        <begin position="36"/>
        <end position="52"/>
    </location>
</feature>
<evidence type="ECO:0000256" key="3">
    <source>
        <dbReference type="ARBA" id="ARBA00022833"/>
    </source>
</evidence>
<dbReference type="InterPro" id="IPR013083">
    <property type="entry name" value="Znf_RING/FYVE/PHD"/>
</dbReference>
<keyword evidence="5" id="KW-0175">Coiled coil</keyword>
<accession>A0A165PL28</accession>
<dbReference type="InterPro" id="IPR017907">
    <property type="entry name" value="Znf_RING_CS"/>
</dbReference>
<dbReference type="Gene3D" id="3.30.40.10">
    <property type="entry name" value="Zinc/RING finger domain, C3HC4 (zinc finger)"/>
    <property type="match status" value="1"/>
</dbReference>
<organism evidence="8 9">
    <name type="scientific">Neolentinus lepideus HHB14362 ss-1</name>
    <dbReference type="NCBI Taxonomy" id="1314782"/>
    <lineage>
        <taxon>Eukaryota</taxon>
        <taxon>Fungi</taxon>
        <taxon>Dikarya</taxon>
        <taxon>Basidiomycota</taxon>
        <taxon>Agaricomycotina</taxon>
        <taxon>Agaricomycetes</taxon>
        <taxon>Gloeophyllales</taxon>
        <taxon>Gloeophyllaceae</taxon>
        <taxon>Neolentinus</taxon>
    </lineage>
</organism>
<feature type="region of interest" description="Disordered" evidence="6">
    <location>
        <begin position="1"/>
        <end position="76"/>
    </location>
</feature>
<dbReference type="InterPro" id="IPR058504">
    <property type="entry name" value="DUF8191"/>
</dbReference>
<evidence type="ECO:0000256" key="2">
    <source>
        <dbReference type="ARBA" id="ARBA00022771"/>
    </source>
</evidence>
<evidence type="ECO:0000313" key="9">
    <source>
        <dbReference type="Proteomes" id="UP000076761"/>
    </source>
</evidence>
<dbReference type="Proteomes" id="UP000076761">
    <property type="component" value="Unassembled WGS sequence"/>
</dbReference>
<feature type="domain" description="RING-type" evidence="7">
    <location>
        <begin position="156"/>
        <end position="215"/>
    </location>
</feature>
<evidence type="ECO:0000259" key="7">
    <source>
        <dbReference type="PROSITE" id="PS50089"/>
    </source>
</evidence>
<dbReference type="OrthoDB" id="6105938at2759"/>
<dbReference type="STRING" id="1314782.A0A165PL28"/>
<evidence type="ECO:0000256" key="1">
    <source>
        <dbReference type="ARBA" id="ARBA00022723"/>
    </source>
</evidence>
<keyword evidence="9" id="KW-1185">Reference proteome</keyword>
<sequence length="454" mass="51168">MAVDRGRKGKAKHNKHQSRPENAGTSTGNRQANNKLAKRHRSASRDSHRHSKAVSPVPSASATATEDEGVEQSAYTGPIATAEYARLRAENEALKKQVHSMKKVEKKQSKAIEEAKQELTAAHKSKKEQVQQIEKLKTKSRKSEELLSSIEAHVQCQICLEYLLKPFVLSSCGHVYCQECLQNWFKTAPPSEDDMYDDDDPDYLLYRSKSCPSCRASVRARPIPLFLVKAIASTVAKSKLPPSQANRASPPPEGDPWAGIFPTKEELEDSDMFDDAEDDEEDEDEDDEESDDGFDAGDMWAALPGYGTDGDDDPYEGDYVSPRWAPPTVYIDPEDYDIADADDDAFNLIRRGATLGMIDMYGMQYSHDHGITAILDGGNTVYLGWNITLHENDYLGELYMAWVQSDITDRPDRWRIVHNYRTQTWEAWRLVPEDEVEQYDTSDTEAWIGSDDED</sequence>
<protein>
    <recommendedName>
        <fullName evidence="7">RING-type domain-containing protein</fullName>
    </recommendedName>
</protein>